<sequence>MNEVTLEVAAGLNSTLSQVTSALRWVLACLTSVLLDEEGQVSTRSLQQVRAFAIILVVNFVLITVFWYVYAQRISHTLSYNSLRIVEDILKRNTNFKINKDNPARP</sequence>
<dbReference type="Proteomes" id="UP000283509">
    <property type="component" value="Unassembled WGS sequence"/>
</dbReference>
<accession>A0A3R7PDU0</accession>
<feature type="transmembrane region" description="Helical" evidence="1">
    <location>
        <begin position="51"/>
        <end position="70"/>
    </location>
</feature>
<reference evidence="2 3" key="1">
    <citation type="submission" date="2018-04" db="EMBL/GenBank/DDBJ databases">
        <authorList>
            <person name="Zhang X."/>
            <person name="Yuan J."/>
            <person name="Li F."/>
            <person name="Xiang J."/>
        </authorList>
    </citation>
    <scope>NUCLEOTIDE SEQUENCE [LARGE SCALE GENOMIC DNA]</scope>
    <source>
        <tissue evidence="2">Muscle</tissue>
    </source>
</reference>
<keyword evidence="1" id="KW-0472">Membrane</keyword>
<keyword evidence="3" id="KW-1185">Reference proteome</keyword>
<reference evidence="2 3" key="2">
    <citation type="submission" date="2019-01" db="EMBL/GenBank/DDBJ databases">
        <title>The decoding of complex shrimp genome reveals the adaptation for benthos swimmer, frequently molting mechanism and breeding impact on genome.</title>
        <authorList>
            <person name="Sun Y."/>
            <person name="Gao Y."/>
            <person name="Yu Y."/>
        </authorList>
    </citation>
    <scope>NUCLEOTIDE SEQUENCE [LARGE SCALE GENOMIC DNA]</scope>
    <source>
        <tissue evidence="2">Muscle</tissue>
    </source>
</reference>
<evidence type="ECO:0000256" key="1">
    <source>
        <dbReference type="SAM" id="Phobius"/>
    </source>
</evidence>
<keyword evidence="1" id="KW-0812">Transmembrane</keyword>
<gene>
    <name evidence="2" type="ORF">C7M84_023768</name>
</gene>
<comment type="caution">
    <text evidence="2">The sequence shown here is derived from an EMBL/GenBank/DDBJ whole genome shotgun (WGS) entry which is preliminary data.</text>
</comment>
<name>A0A3R7PDU0_PENVA</name>
<proteinExistence type="predicted"/>
<dbReference type="EMBL" id="QCYY01000745">
    <property type="protein sequence ID" value="ROT83058.1"/>
    <property type="molecule type" value="Genomic_DNA"/>
</dbReference>
<dbReference type="AlphaFoldDB" id="A0A3R7PDU0"/>
<protein>
    <submittedName>
        <fullName evidence="2">Uncharacterized protein</fullName>
    </submittedName>
</protein>
<organism evidence="2 3">
    <name type="scientific">Penaeus vannamei</name>
    <name type="common">Whiteleg shrimp</name>
    <name type="synonym">Litopenaeus vannamei</name>
    <dbReference type="NCBI Taxonomy" id="6689"/>
    <lineage>
        <taxon>Eukaryota</taxon>
        <taxon>Metazoa</taxon>
        <taxon>Ecdysozoa</taxon>
        <taxon>Arthropoda</taxon>
        <taxon>Crustacea</taxon>
        <taxon>Multicrustacea</taxon>
        <taxon>Malacostraca</taxon>
        <taxon>Eumalacostraca</taxon>
        <taxon>Eucarida</taxon>
        <taxon>Decapoda</taxon>
        <taxon>Dendrobranchiata</taxon>
        <taxon>Penaeoidea</taxon>
        <taxon>Penaeidae</taxon>
        <taxon>Penaeus</taxon>
    </lineage>
</organism>
<evidence type="ECO:0000313" key="3">
    <source>
        <dbReference type="Proteomes" id="UP000283509"/>
    </source>
</evidence>
<keyword evidence="1" id="KW-1133">Transmembrane helix</keyword>
<evidence type="ECO:0000313" key="2">
    <source>
        <dbReference type="EMBL" id="ROT83058.1"/>
    </source>
</evidence>